<protein>
    <submittedName>
        <fullName evidence="1">Uncharacterized protein</fullName>
    </submittedName>
</protein>
<gene>
    <name evidence="1" type="ORF">B0J13DRAFT_214877</name>
</gene>
<dbReference type="Proteomes" id="UP000717696">
    <property type="component" value="Unassembled WGS sequence"/>
</dbReference>
<organism evidence="1 2">
    <name type="scientific">Dactylonectria estremocensis</name>
    <dbReference type="NCBI Taxonomy" id="1079267"/>
    <lineage>
        <taxon>Eukaryota</taxon>
        <taxon>Fungi</taxon>
        <taxon>Dikarya</taxon>
        <taxon>Ascomycota</taxon>
        <taxon>Pezizomycotina</taxon>
        <taxon>Sordariomycetes</taxon>
        <taxon>Hypocreomycetidae</taxon>
        <taxon>Hypocreales</taxon>
        <taxon>Nectriaceae</taxon>
        <taxon>Dactylonectria</taxon>
    </lineage>
</organism>
<keyword evidence="2" id="KW-1185">Reference proteome</keyword>
<dbReference type="EMBL" id="JAGMUU010000004">
    <property type="protein sequence ID" value="KAH7155013.1"/>
    <property type="molecule type" value="Genomic_DNA"/>
</dbReference>
<accession>A0A9P9JEB6</accession>
<reference evidence="1" key="1">
    <citation type="journal article" date="2021" name="Nat. Commun.">
        <title>Genetic determinants of endophytism in the Arabidopsis root mycobiome.</title>
        <authorList>
            <person name="Mesny F."/>
            <person name="Miyauchi S."/>
            <person name="Thiergart T."/>
            <person name="Pickel B."/>
            <person name="Atanasova L."/>
            <person name="Karlsson M."/>
            <person name="Huettel B."/>
            <person name="Barry K.W."/>
            <person name="Haridas S."/>
            <person name="Chen C."/>
            <person name="Bauer D."/>
            <person name="Andreopoulos W."/>
            <person name="Pangilinan J."/>
            <person name="LaButti K."/>
            <person name="Riley R."/>
            <person name="Lipzen A."/>
            <person name="Clum A."/>
            <person name="Drula E."/>
            <person name="Henrissat B."/>
            <person name="Kohler A."/>
            <person name="Grigoriev I.V."/>
            <person name="Martin F.M."/>
            <person name="Hacquard S."/>
        </authorList>
    </citation>
    <scope>NUCLEOTIDE SEQUENCE</scope>
    <source>
        <strain evidence="1">MPI-CAGE-AT-0021</strain>
    </source>
</reference>
<proteinExistence type="predicted"/>
<comment type="caution">
    <text evidence="1">The sequence shown here is derived from an EMBL/GenBank/DDBJ whole genome shotgun (WGS) entry which is preliminary data.</text>
</comment>
<evidence type="ECO:0000313" key="1">
    <source>
        <dbReference type="EMBL" id="KAH7155013.1"/>
    </source>
</evidence>
<dbReference type="AlphaFoldDB" id="A0A9P9JEB6"/>
<name>A0A9P9JEB6_9HYPO</name>
<sequence length="332" mass="37119">MLRSTGGCRGSVHWKSDLVRRTEYPRGTWTAGPARALERVSRSSQGQGDTLPIHGITCVMPRLSRVPLIFFLLPSKPKAPSQCGKALPYSPRLGRSLGVCLCYVWVLGWGRASNPSNFPLGWLCLDHRPSHLVFPLSHLPASLHSSPLPLPFSSLWKINTICDLLLSSFFALIHPLSFSEFWFCVWAHRLTVVLSPSCLCLVCALSLLHLHRYRTVPHRFRCHSPRLPNIIHPYNKTPTPTTAVNHQLRTTGSAHHTVPQRHPIVARRPRELFPHDKHDFGSSLFGFPLQANKSSTPLPSGEHRRRTPGFERFRTFAVGTTANTTLPASPAS</sequence>
<evidence type="ECO:0000313" key="2">
    <source>
        <dbReference type="Proteomes" id="UP000717696"/>
    </source>
</evidence>